<dbReference type="InterPro" id="IPR005706">
    <property type="entry name" value="Ribosomal_uS2_bac/mit/plastid"/>
</dbReference>
<dbReference type="GO" id="GO:0003735">
    <property type="term" value="F:structural constituent of ribosome"/>
    <property type="evidence" value="ECO:0007669"/>
    <property type="project" value="InterPro"/>
</dbReference>
<reference evidence="6 7" key="1">
    <citation type="submission" date="2017-09" db="EMBL/GenBank/DDBJ databases">
        <title>Depth-based differentiation of microbial function through sediment-hosted aquifers and enrichment of novel symbionts in the deep terrestrial subsurface.</title>
        <authorList>
            <person name="Probst A.J."/>
            <person name="Ladd B."/>
            <person name="Jarett J.K."/>
            <person name="Geller-Mcgrath D.E."/>
            <person name="Sieber C.M."/>
            <person name="Emerson J.B."/>
            <person name="Anantharaman K."/>
            <person name="Thomas B.C."/>
            <person name="Malmstrom R."/>
            <person name="Stieglmeier M."/>
            <person name="Klingl A."/>
            <person name="Woyke T."/>
            <person name="Ryan C.M."/>
            <person name="Banfield J.F."/>
        </authorList>
    </citation>
    <scope>NUCLEOTIDE SEQUENCE [LARGE SCALE GENOMIC DNA]</scope>
    <source>
        <strain evidence="6">CG23_combo_of_CG06-09_8_20_14_all_47_9</strain>
    </source>
</reference>
<keyword evidence="3 5" id="KW-0687">Ribonucleoprotein</keyword>
<evidence type="ECO:0000256" key="2">
    <source>
        <dbReference type="ARBA" id="ARBA00022980"/>
    </source>
</evidence>
<dbReference type="NCBIfam" id="TIGR01011">
    <property type="entry name" value="rpsB_bact"/>
    <property type="match status" value="1"/>
</dbReference>
<dbReference type="Gene3D" id="1.10.287.610">
    <property type="entry name" value="Helix hairpin bin"/>
    <property type="match status" value="1"/>
</dbReference>
<dbReference type="HAMAP" id="MF_00291_B">
    <property type="entry name" value="Ribosomal_uS2_B"/>
    <property type="match status" value="1"/>
</dbReference>
<keyword evidence="2 5" id="KW-0689">Ribosomal protein</keyword>
<evidence type="ECO:0000313" key="7">
    <source>
        <dbReference type="Proteomes" id="UP000231081"/>
    </source>
</evidence>
<dbReference type="AlphaFoldDB" id="A0A2H0B3B9"/>
<dbReference type="CDD" id="cd01425">
    <property type="entry name" value="RPS2"/>
    <property type="match status" value="1"/>
</dbReference>
<evidence type="ECO:0000256" key="1">
    <source>
        <dbReference type="ARBA" id="ARBA00006242"/>
    </source>
</evidence>
<dbReference type="GO" id="GO:0006412">
    <property type="term" value="P:translation"/>
    <property type="evidence" value="ECO:0007669"/>
    <property type="project" value="UniProtKB-UniRule"/>
</dbReference>
<organism evidence="6 7">
    <name type="scientific">Candidatus Beckwithbacteria bacterium CG23_combo_of_CG06-09_8_20_14_all_47_9</name>
    <dbReference type="NCBI Taxonomy" id="1974498"/>
    <lineage>
        <taxon>Bacteria</taxon>
        <taxon>Candidatus Beckwithiibacteriota</taxon>
    </lineage>
</organism>
<dbReference type="PANTHER" id="PTHR12534">
    <property type="entry name" value="30S RIBOSOMAL PROTEIN S2 PROKARYOTIC AND ORGANELLAR"/>
    <property type="match status" value="1"/>
</dbReference>
<evidence type="ECO:0000256" key="5">
    <source>
        <dbReference type="HAMAP-Rule" id="MF_00291"/>
    </source>
</evidence>
<dbReference type="Gene3D" id="3.40.50.10490">
    <property type="entry name" value="Glucose-6-phosphate isomerase like protein, domain 1"/>
    <property type="match status" value="1"/>
</dbReference>
<evidence type="ECO:0000256" key="3">
    <source>
        <dbReference type="ARBA" id="ARBA00023274"/>
    </source>
</evidence>
<protein>
    <recommendedName>
        <fullName evidence="4 5">Small ribosomal subunit protein uS2</fullName>
    </recommendedName>
</protein>
<comment type="similarity">
    <text evidence="1 5">Belongs to the universal ribosomal protein uS2 family.</text>
</comment>
<dbReference type="EMBL" id="PCSQ01000083">
    <property type="protein sequence ID" value="PIP52157.1"/>
    <property type="molecule type" value="Genomic_DNA"/>
</dbReference>
<dbReference type="Proteomes" id="UP000231081">
    <property type="component" value="Unassembled WGS sequence"/>
</dbReference>
<evidence type="ECO:0000256" key="4">
    <source>
        <dbReference type="ARBA" id="ARBA00035256"/>
    </source>
</evidence>
<gene>
    <name evidence="5 6" type="primary">rpsB</name>
    <name evidence="6" type="ORF">COX09_03115</name>
</gene>
<dbReference type="GO" id="GO:0022627">
    <property type="term" value="C:cytosolic small ribosomal subunit"/>
    <property type="evidence" value="ECO:0007669"/>
    <property type="project" value="TreeGrafter"/>
</dbReference>
<dbReference type="InterPro" id="IPR001865">
    <property type="entry name" value="Ribosomal_uS2"/>
</dbReference>
<accession>A0A2H0B3B9</accession>
<dbReference type="Pfam" id="PF00318">
    <property type="entry name" value="Ribosomal_S2"/>
    <property type="match status" value="1"/>
</dbReference>
<evidence type="ECO:0000313" key="6">
    <source>
        <dbReference type="EMBL" id="PIP52157.1"/>
    </source>
</evidence>
<name>A0A2H0B3B9_9BACT</name>
<comment type="caution">
    <text evidence="6">The sequence shown here is derived from an EMBL/GenBank/DDBJ whole genome shotgun (WGS) entry which is preliminary data.</text>
</comment>
<dbReference type="PANTHER" id="PTHR12534:SF0">
    <property type="entry name" value="SMALL RIBOSOMAL SUBUNIT PROTEIN US2M"/>
    <property type="match status" value="1"/>
</dbReference>
<dbReference type="InterPro" id="IPR023591">
    <property type="entry name" value="Ribosomal_uS2_flav_dom_sf"/>
</dbReference>
<proteinExistence type="inferred from homology"/>
<dbReference type="SUPFAM" id="SSF52313">
    <property type="entry name" value="Ribosomal protein S2"/>
    <property type="match status" value="1"/>
</dbReference>
<dbReference type="PRINTS" id="PR00395">
    <property type="entry name" value="RIBOSOMALS2"/>
</dbReference>
<sequence>MTKTKIKVKKQPEYQISLEELLEAGCHFGHQGRRWNPKMKPYIYAKKEGVHIFDLEKTAAGLARAMVFVRDLVSEGKKIVFVGTKRQAAPIIAEEAVKAGLPFINMRWLGGTITNWEQIKKGITRLSELETKKQKGELKKYTKKENVLFNREIDKLNRFVGGLRSLTDLPAAIFVVDVKKEIAAVREARKTGISVVALVDSNTDPDLVDYVIPANDDAVRSIKLIVSKLAQAAQDGKANQPKAN</sequence>